<reference evidence="3 4" key="1">
    <citation type="submission" date="2018-11" db="EMBL/GenBank/DDBJ databases">
        <authorList>
            <consortium name="Pathogen Informatics"/>
        </authorList>
    </citation>
    <scope>NUCLEOTIDE SEQUENCE [LARGE SCALE GENOMIC DNA]</scope>
    <source>
        <strain evidence="3 4">Egypt</strain>
    </source>
</reference>
<gene>
    <name evidence="3" type="ORF">ECPE_LOCUS7630</name>
</gene>
<evidence type="ECO:0000256" key="2">
    <source>
        <dbReference type="SAM" id="Phobius"/>
    </source>
</evidence>
<dbReference type="InterPro" id="IPR015943">
    <property type="entry name" value="WD40/YVTN_repeat-like_dom_sf"/>
</dbReference>
<feature type="region of interest" description="Disordered" evidence="1">
    <location>
        <begin position="142"/>
        <end position="180"/>
    </location>
</feature>
<feature type="transmembrane region" description="Helical" evidence="2">
    <location>
        <begin position="368"/>
        <end position="390"/>
    </location>
</feature>
<dbReference type="AlphaFoldDB" id="A0A3P8HGF5"/>
<evidence type="ECO:0000256" key="1">
    <source>
        <dbReference type="SAM" id="MobiDB-lite"/>
    </source>
</evidence>
<protein>
    <submittedName>
        <fullName evidence="3">Uncharacterized protein</fullName>
    </submittedName>
</protein>
<dbReference type="OrthoDB" id="2013972at2759"/>
<feature type="compositionally biased region" description="Basic residues" evidence="1">
    <location>
        <begin position="147"/>
        <end position="162"/>
    </location>
</feature>
<organism evidence="3 4">
    <name type="scientific">Echinostoma caproni</name>
    <dbReference type="NCBI Taxonomy" id="27848"/>
    <lineage>
        <taxon>Eukaryota</taxon>
        <taxon>Metazoa</taxon>
        <taxon>Spiralia</taxon>
        <taxon>Lophotrochozoa</taxon>
        <taxon>Platyhelminthes</taxon>
        <taxon>Trematoda</taxon>
        <taxon>Digenea</taxon>
        <taxon>Plagiorchiida</taxon>
        <taxon>Echinostomata</taxon>
        <taxon>Echinostomatoidea</taxon>
        <taxon>Echinostomatidae</taxon>
        <taxon>Echinostoma</taxon>
    </lineage>
</organism>
<sequence length="393" mass="42668">MSGMPTCVTSGGPANLWFAVGSDLGSVFLFDRTQLMENEPADPCDSMKDVSVGLSTGVCALALSNVRVDPTGTVPSTRDEPCDSSSAELTYNSALLATICEQPSWNAVHLWSVVSCSHPVPDSPASKNDDCINDPAELVHEEVPSTPRRRRHKRGKLQKHKPVSSPVKKTDTHFFPPEPVCHDEDNERIVGITQPYAIASVSHFSMGSKASSSLRAVKQVSDMTLPQGDLPACLAVHPSRSRALIGVGTMNGGVEVYFLSPITHTLSRVYSLNNAHPIFVTALTFLPVRPSATEPPITKASTETMSAKPCQLPAVQSEPSYELVSVSVDRQLRWHPGPSSIQISRLAHGLAADPVGVWTQGKRFLRMLMLYFGLVFLFPISLALFDRVFYGLF</sequence>
<dbReference type="Proteomes" id="UP000272942">
    <property type="component" value="Unassembled WGS sequence"/>
</dbReference>
<dbReference type="Gene3D" id="2.130.10.10">
    <property type="entry name" value="YVTN repeat-like/Quinoprotein amine dehydrogenase"/>
    <property type="match status" value="1"/>
</dbReference>
<evidence type="ECO:0000313" key="4">
    <source>
        <dbReference type="Proteomes" id="UP000272942"/>
    </source>
</evidence>
<keyword evidence="4" id="KW-1185">Reference proteome</keyword>
<keyword evidence="2" id="KW-1133">Transmembrane helix</keyword>
<accession>A0A3P8HGF5</accession>
<proteinExistence type="predicted"/>
<name>A0A3P8HGF5_9TREM</name>
<keyword evidence="2" id="KW-0812">Transmembrane</keyword>
<evidence type="ECO:0000313" key="3">
    <source>
        <dbReference type="EMBL" id="VDP81624.1"/>
    </source>
</evidence>
<keyword evidence="2" id="KW-0472">Membrane</keyword>
<dbReference type="EMBL" id="UZAN01044865">
    <property type="protein sequence ID" value="VDP81624.1"/>
    <property type="molecule type" value="Genomic_DNA"/>
</dbReference>